<dbReference type="InterPro" id="IPR008023">
    <property type="entry name" value="DUF748"/>
</dbReference>
<evidence type="ECO:0000313" key="4">
    <source>
        <dbReference type="Proteomes" id="UP000241808"/>
    </source>
</evidence>
<proteinExistence type="predicted"/>
<dbReference type="GO" id="GO:0005886">
    <property type="term" value="C:plasma membrane"/>
    <property type="evidence" value="ECO:0007669"/>
    <property type="project" value="TreeGrafter"/>
</dbReference>
<dbReference type="OrthoDB" id="5439561at2"/>
<dbReference type="GO" id="GO:0090313">
    <property type="term" value="P:regulation of protein targeting to membrane"/>
    <property type="evidence" value="ECO:0007669"/>
    <property type="project" value="TreeGrafter"/>
</dbReference>
<dbReference type="EMBL" id="PZZL01000010">
    <property type="protein sequence ID" value="PTM51368.1"/>
    <property type="molecule type" value="Genomic_DNA"/>
</dbReference>
<feature type="domain" description="AsmA" evidence="2">
    <location>
        <begin position="346"/>
        <end position="530"/>
    </location>
</feature>
<name>A0A2T4YY07_9HYPH</name>
<evidence type="ECO:0000256" key="1">
    <source>
        <dbReference type="SAM" id="MobiDB-lite"/>
    </source>
</evidence>
<evidence type="ECO:0000313" key="3">
    <source>
        <dbReference type="EMBL" id="PTM51368.1"/>
    </source>
</evidence>
<evidence type="ECO:0000259" key="2">
    <source>
        <dbReference type="Pfam" id="PF05170"/>
    </source>
</evidence>
<dbReference type="RefSeq" id="WP_146167384.1">
    <property type="nucleotide sequence ID" value="NZ_PZZL01000010.1"/>
</dbReference>
<dbReference type="PANTHER" id="PTHR30441:SF4">
    <property type="entry name" value="PROTEIN ASMA"/>
    <property type="match status" value="1"/>
</dbReference>
<dbReference type="PANTHER" id="PTHR30441">
    <property type="entry name" value="DUF748 DOMAIN-CONTAINING PROTEIN"/>
    <property type="match status" value="1"/>
</dbReference>
<dbReference type="InterPro" id="IPR007844">
    <property type="entry name" value="AsmA"/>
</dbReference>
<feature type="region of interest" description="Disordered" evidence="1">
    <location>
        <begin position="629"/>
        <end position="653"/>
    </location>
</feature>
<organism evidence="3 4">
    <name type="scientific">Phreatobacter oligotrophus</name>
    <dbReference type="NCBI Taxonomy" id="1122261"/>
    <lineage>
        <taxon>Bacteria</taxon>
        <taxon>Pseudomonadati</taxon>
        <taxon>Pseudomonadota</taxon>
        <taxon>Alphaproteobacteria</taxon>
        <taxon>Hyphomicrobiales</taxon>
        <taxon>Phreatobacteraceae</taxon>
        <taxon>Phreatobacter</taxon>
    </lineage>
</organism>
<dbReference type="InterPro" id="IPR052894">
    <property type="entry name" value="AsmA-related"/>
</dbReference>
<reference evidence="3 4" key="1">
    <citation type="submission" date="2018-04" db="EMBL/GenBank/DDBJ databases">
        <title>Genomic Encyclopedia of Archaeal and Bacterial Type Strains, Phase II (KMG-II): from individual species to whole genera.</title>
        <authorList>
            <person name="Goeker M."/>
        </authorList>
    </citation>
    <scope>NUCLEOTIDE SEQUENCE [LARGE SCALE GENOMIC DNA]</scope>
    <source>
        <strain evidence="3 4">DSM 25521</strain>
    </source>
</reference>
<sequence length="653" mass="69321">MTLTSPLKRIAAAAGGFFAVFAALLLLVPLLLPTETVRATTTAELSQRLGLPVAIRGGITLSVFPQLSVRLDDVRFGDETQTGEPPVRAESITGSLRLLPLLAGHLVISDYTIHRPQIMVRVAADGRSNWDRAFDRLRSAARERQAGLTDFRITEGRATIVDGLSQSRTEIRDVDFAVSWPGGERQANLSGRLTVNGEPLEINAVLARPQALFIAEPTGLKMRFTSTPLRGGFEGTLTNGDTVTANGALTAEGPSLRNLLRWLGQNPGIGPSLGAFALKGQVEVLPNALAFGKVNAELDGNVAEGALSVSFAGNRPLVRGTLDAGRVVATTYFRDLHLSPEPGRGWSRRPIDLSAVAAIDLDLRVSARELVIGQAEFGRSAALITARNGRISATLGEAIAYGGTLSGTLAVTPAGEEMELRATLSVQRAQLGQGLGEWFGFRRLDGTANLQAAIEARGDTMASLARTASGQVTLTAIEGSLQGFNAEAILRRLERRPLAAAGQDARSGRTPYDRISATIRIIGGVAVTTDMVMDGQVVTVRMEGTSQLPVRDLDLRGVATLKRTASASPRPGEGNFELPFVVQGSWDDPFVLPDPQILIRRSGAAAPLRDTTRDRDALKAVLDAINRQAGFDPDALPPPASAYGAFPPASPRP</sequence>
<accession>A0A2T4YY07</accession>
<dbReference type="Proteomes" id="UP000241808">
    <property type="component" value="Unassembled WGS sequence"/>
</dbReference>
<keyword evidence="4" id="KW-1185">Reference proteome</keyword>
<gene>
    <name evidence="3" type="ORF">C8P69_11033</name>
</gene>
<dbReference type="AlphaFoldDB" id="A0A2T4YY07"/>
<dbReference type="Pfam" id="PF05170">
    <property type="entry name" value="AsmA"/>
    <property type="match status" value="1"/>
</dbReference>
<comment type="caution">
    <text evidence="3">The sequence shown here is derived from an EMBL/GenBank/DDBJ whole genome shotgun (WGS) entry which is preliminary data.</text>
</comment>
<protein>
    <submittedName>
        <fullName evidence="3">AsmA protein</fullName>
    </submittedName>
</protein>
<dbReference type="Pfam" id="PF05359">
    <property type="entry name" value="DUF748"/>
    <property type="match status" value="1"/>
</dbReference>